<evidence type="ECO:0000313" key="1">
    <source>
        <dbReference type="EMBL" id="KFB01696.1"/>
    </source>
</evidence>
<comment type="caution">
    <text evidence="1">The sequence shown here is derived from an EMBL/GenBank/DDBJ whole genome shotgun (WGS) entry which is preliminary data.</text>
</comment>
<proteinExistence type="predicted"/>
<sequence length="182" mass="21635">MAFNPPTKELTEYGKWLEFHKLNHSDFSKFGNDVERKTEWYSFDLTKEYQNLFKPFRIYSSDSTYFIDLDSYSLVLERENEKLISHGSGVDMKVQVIRTNDFQATTLLFCGTECYTETANWLSESKVEILGFSHVKDKFVPTKWTIDLNNMLFSQFRADKTYSKIPKSYMELERLKEIEFKK</sequence>
<keyword evidence="2" id="KW-1185">Reference proteome</keyword>
<name>A0A084TLW0_9FLAO</name>
<dbReference type="Proteomes" id="UP000028521">
    <property type="component" value="Unassembled WGS sequence"/>
</dbReference>
<reference evidence="2" key="2">
    <citation type="submission" date="2014-07" db="EMBL/GenBank/DDBJ databases">
        <title>Genome sequence of Mangrovimonas yunxiaonensis.</title>
        <authorList>
            <person name="Li Y."/>
            <person name="Zheng T."/>
        </authorList>
    </citation>
    <scope>NUCLEOTIDE SEQUENCE [LARGE SCALE GENOMIC DNA]</scope>
    <source>
        <strain evidence="2">LY01</strain>
    </source>
</reference>
<dbReference type="AlphaFoldDB" id="A0A084TLW0"/>
<protein>
    <submittedName>
        <fullName evidence="1">Uncharacterized protein</fullName>
    </submittedName>
</protein>
<accession>A0A084TLW0</accession>
<gene>
    <name evidence="1" type="ORF">IA57_04175</name>
</gene>
<dbReference type="EMBL" id="JPFK01000004">
    <property type="protein sequence ID" value="KFB01696.1"/>
    <property type="molecule type" value="Genomic_DNA"/>
</dbReference>
<reference evidence="1 2" key="1">
    <citation type="journal article" date="2014" name="Genome Announc.">
        <title>Draft Genome Sequence of the Algicidal Bacterium Mangrovimonas yunxiaonensis Strain LY01.</title>
        <authorList>
            <person name="Li Y."/>
            <person name="Zhu H."/>
            <person name="Li C."/>
            <person name="Zhang H."/>
            <person name="Chen Z."/>
            <person name="Zheng W."/>
            <person name="Xu H."/>
            <person name="Zheng T."/>
        </authorList>
    </citation>
    <scope>NUCLEOTIDE SEQUENCE [LARGE SCALE GENOMIC DNA]</scope>
    <source>
        <strain evidence="1 2">LY01</strain>
    </source>
</reference>
<organism evidence="1 2">
    <name type="scientific">Mangrovimonas yunxiaonensis</name>
    <dbReference type="NCBI Taxonomy" id="1197477"/>
    <lineage>
        <taxon>Bacteria</taxon>
        <taxon>Pseudomonadati</taxon>
        <taxon>Bacteroidota</taxon>
        <taxon>Flavobacteriia</taxon>
        <taxon>Flavobacteriales</taxon>
        <taxon>Flavobacteriaceae</taxon>
        <taxon>Mangrovimonas</taxon>
    </lineage>
</organism>
<evidence type="ECO:0000313" key="2">
    <source>
        <dbReference type="Proteomes" id="UP000028521"/>
    </source>
</evidence>